<keyword evidence="4" id="KW-1185">Reference proteome</keyword>
<evidence type="ECO:0000256" key="2">
    <source>
        <dbReference type="SAM" id="MobiDB-lite"/>
    </source>
</evidence>
<sequence>MPAQYGRTALVTGANTGIGFETALVLAQRGATVVLAGRSPDRLAGAVARIRAAVPDAELHSQHLDLASLDSVRRAAEQLRSDFARIDLLVNNAGGIRPRYEVTEDGFEATLATNHLGPYALTGLLLDRMLGVPGSRIVTVSSIGHRRGRMNFDDLHATRGYRFQHAYFQSKLANLMFGYELHRRLDAAGAETVSVAAHPGNARTEFGRDMHPLVRIAMLPQLRAVTWWLMQDPHRGALASLRAATDPGVRGGEYYGPPGRAQFTGHPERVDSSPLSHDVEQQRRLWSESERLTGVAYPIGEPVARPA</sequence>
<evidence type="ECO:0000313" key="3">
    <source>
        <dbReference type="EMBL" id="GIG85320.1"/>
    </source>
</evidence>
<dbReference type="EMBL" id="BONW01000001">
    <property type="protein sequence ID" value="GIG85320.1"/>
    <property type="molecule type" value="Genomic_DNA"/>
</dbReference>
<dbReference type="SUPFAM" id="SSF51735">
    <property type="entry name" value="NAD(P)-binding Rossmann-fold domains"/>
    <property type="match status" value="1"/>
</dbReference>
<dbReference type="Proteomes" id="UP000646749">
    <property type="component" value="Unassembled WGS sequence"/>
</dbReference>
<dbReference type="NCBIfam" id="NF004846">
    <property type="entry name" value="PRK06197.1"/>
    <property type="match status" value="1"/>
</dbReference>
<comment type="caution">
    <text evidence="3">The sequence shown here is derived from an EMBL/GenBank/DDBJ whole genome shotgun (WGS) entry which is preliminary data.</text>
</comment>
<reference evidence="3 4" key="1">
    <citation type="submission" date="2021-01" db="EMBL/GenBank/DDBJ databases">
        <title>Whole genome shotgun sequence of Plantactinospora endophytica NBRC 110450.</title>
        <authorList>
            <person name="Komaki H."/>
            <person name="Tamura T."/>
        </authorList>
    </citation>
    <scope>NUCLEOTIDE SEQUENCE [LARGE SCALE GENOMIC DNA]</scope>
    <source>
        <strain evidence="3 4">NBRC 110450</strain>
    </source>
</reference>
<evidence type="ECO:0000256" key="1">
    <source>
        <dbReference type="ARBA" id="ARBA00023002"/>
    </source>
</evidence>
<dbReference type="PRINTS" id="PR00081">
    <property type="entry name" value="GDHRDH"/>
</dbReference>
<dbReference type="Pfam" id="PF00106">
    <property type="entry name" value="adh_short"/>
    <property type="match status" value="1"/>
</dbReference>
<keyword evidence="1" id="KW-0560">Oxidoreductase</keyword>
<feature type="compositionally biased region" description="Basic and acidic residues" evidence="2">
    <location>
        <begin position="266"/>
        <end position="277"/>
    </location>
</feature>
<dbReference type="InterPro" id="IPR002347">
    <property type="entry name" value="SDR_fam"/>
</dbReference>
<gene>
    <name evidence="3" type="ORF">Pen02_02560</name>
</gene>
<dbReference type="InterPro" id="IPR036291">
    <property type="entry name" value="NAD(P)-bd_dom_sf"/>
</dbReference>
<protein>
    <submittedName>
        <fullName evidence="3">Short-chain dehydrogenase</fullName>
    </submittedName>
</protein>
<proteinExistence type="predicted"/>
<name>A0ABQ4DSA4_9ACTN</name>
<evidence type="ECO:0000313" key="4">
    <source>
        <dbReference type="Proteomes" id="UP000646749"/>
    </source>
</evidence>
<feature type="region of interest" description="Disordered" evidence="2">
    <location>
        <begin position="250"/>
        <end position="277"/>
    </location>
</feature>
<accession>A0ABQ4DSA4</accession>
<dbReference type="PANTHER" id="PTHR43157">
    <property type="entry name" value="PHOSPHATIDYLINOSITOL-GLYCAN BIOSYNTHESIS CLASS F PROTEIN-RELATED"/>
    <property type="match status" value="1"/>
</dbReference>
<dbReference type="CDD" id="cd05327">
    <property type="entry name" value="retinol-DH_like_SDR_c_like"/>
    <property type="match status" value="1"/>
</dbReference>
<dbReference type="PANTHER" id="PTHR43157:SF31">
    <property type="entry name" value="PHOSPHATIDYLINOSITOL-GLYCAN BIOSYNTHESIS CLASS F PROTEIN"/>
    <property type="match status" value="1"/>
</dbReference>
<dbReference type="Gene3D" id="3.40.50.720">
    <property type="entry name" value="NAD(P)-binding Rossmann-like Domain"/>
    <property type="match status" value="1"/>
</dbReference>
<organism evidence="3 4">
    <name type="scientific">Plantactinospora endophytica</name>
    <dbReference type="NCBI Taxonomy" id="673535"/>
    <lineage>
        <taxon>Bacteria</taxon>
        <taxon>Bacillati</taxon>
        <taxon>Actinomycetota</taxon>
        <taxon>Actinomycetes</taxon>
        <taxon>Micromonosporales</taxon>
        <taxon>Micromonosporaceae</taxon>
        <taxon>Plantactinospora</taxon>
    </lineage>
</organism>